<evidence type="ECO:0000313" key="2">
    <source>
        <dbReference type="EMBL" id="TPE57084.1"/>
    </source>
</evidence>
<dbReference type="SUPFAM" id="SSF81606">
    <property type="entry name" value="PP2C-like"/>
    <property type="match status" value="1"/>
</dbReference>
<organism evidence="2 3">
    <name type="scientific">[Mycoplasma] falconis</name>
    <dbReference type="NCBI Taxonomy" id="92403"/>
    <lineage>
        <taxon>Bacteria</taxon>
        <taxon>Bacillati</taxon>
        <taxon>Mycoplasmatota</taxon>
        <taxon>Mycoplasmoidales</taxon>
        <taxon>Metamycoplasmataceae</taxon>
        <taxon>Metamycoplasma</taxon>
    </lineage>
</organism>
<sequence>MNFCIKSDVGKTRIENQDRAVFTVKNNCALAVLCDGMGGHFGGSVCADLVSKKLESKFLDSFNLHLEPENKNAIGTWFEGIVFSIKKELNEFAELNTQYKNMGTTLTAAIIYLDLGVAYVFNIGDSRTYIYNGLLHLVTKDQNNYNRLLSMNVPREIAKNITSSHMLTSSLGPNMSYQLDMSYISAKSAAKYFILTSDGIHNYIEQSVLELIVQNKKMSLEQKCNKLIKTALSNKSTDNLTVLLVEVNNGK</sequence>
<dbReference type="PANTHER" id="PTHR13832">
    <property type="entry name" value="PROTEIN PHOSPHATASE 2C"/>
    <property type="match status" value="1"/>
</dbReference>
<dbReference type="RefSeq" id="WP_140781486.1">
    <property type="nucleotide sequence ID" value="NZ_VFSS01000009.1"/>
</dbReference>
<dbReference type="SMART" id="SM00332">
    <property type="entry name" value="PP2Cc"/>
    <property type="match status" value="1"/>
</dbReference>
<dbReference type="OrthoDB" id="9801841at2"/>
<dbReference type="PANTHER" id="PTHR13832:SF827">
    <property type="entry name" value="PROTEIN PHOSPHATASE 1L"/>
    <property type="match status" value="1"/>
</dbReference>
<dbReference type="PROSITE" id="PS51746">
    <property type="entry name" value="PPM_2"/>
    <property type="match status" value="1"/>
</dbReference>
<dbReference type="InterPro" id="IPR015655">
    <property type="entry name" value="PP2C"/>
</dbReference>
<dbReference type="CDD" id="cd00143">
    <property type="entry name" value="PP2Cc"/>
    <property type="match status" value="1"/>
</dbReference>
<dbReference type="InterPro" id="IPR001932">
    <property type="entry name" value="PPM-type_phosphatase-like_dom"/>
</dbReference>
<feature type="domain" description="PPM-type phosphatase" evidence="1">
    <location>
        <begin position="2"/>
        <end position="247"/>
    </location>
</feature>
<protein>
    <submittedName>
        <fullName evidence="2">Serine/threonine-protein phosphatase</fullName>
    </submittedName>
</protein>
<dbReference type="Proteomes" id="UP000319776">
    <property type="component" value="Unassembled WGS sequence"/>
</dbReference>
<proteinExistence type="predicted"/>
<dbReference type="InterPro" id="IPR036457">
    <property type="entry name" value="PPM-type-like_dom_sf"/>
</dbReference>
<comment type="caution">
    <text evidence="2">The sequence shown here is derived from an EMBL/GenBank/DDBJ whole genome shotgun (WGS) entry which is preliminary data.</text>
</comment>
<evidence type="ECO:0000259" key="1">
    <source>
        <dbReference type="PROSITE" id="PS51746"/>
    </source>
</evidence>
<gene>
    <name evidence="2" type="ORF">FJO69_02510</name>
</gene>
<dbReference type="GO" id="GO:0004722">
    <property type="term" value="F:protein serine/threonine phosphatase activity"/>
    <property type="evidence" value="ECO:0007669"/>
    <property type="project" value="InterPro"/>
</dbReference>
<reference evidence="2 3" key="1">
    <citation type="submission" date="2019-06" db="EMBL/GenBank/DDBJ databases">
        <title>Mycoplasma falconis type strain whole genome sequence.</title>
        <authorList>
            <person name="Spergser J."/>
        </authorList>
    </citation>
    <scope>NUCLEOTIDE SEQUENCE [LARGE SCALE GENOMIC DNA]</scope>
    <source>
        <strain evidence="2 3">ATCC 51372</strain>
    </source>
</reference>
<evidence type="ECO:0000313" key="3">
    <source>
        <dbReference type="Proteomes" id="UP000319776"/>
    </source>
</evidence>
<dbReference type="Gene3D" id="3.60.40.10">
    <property type="entry name" value="PPM-type phosphatase domain"/>
    <property type="match status" value="1"/>
</dbReference>
<name>A0A501X9L5_9BACT</name>
<dbReference type="Pfam" id="PF13672">
    <property type="entry name" value="PP2C_2"/>
    <property type="match status" value="1"/>
</dbReference>
<keyword evidence="3" id="KW-1185">Reference proteome</keyword>
<dbReference type="EMBL" id="VFSS01000009">
    <property type="protein sequence ID" value="TPE57084.1"/>
    <property type="molecule type" value="Genomic_DNA"/>
</dbReference>
<dbReference type="AlphaFoldDB" id="A0A501X9L5"/>
<accession>A0A501X9L5</accession>
<dbReference type="SMART" id="SM00331">
    <property type="entry name" value="PP2C_SIG"/>
    <property type="match status" value="1"/>
</dbReference>